<organism evidence="1 2">
    <name type="scientific">Hypsibius exemplaris</name>
    <name type="common">Freshwater tardigrade</name>
    <dbReference type="NCBI Taxonomy" id="2072580"/>
    <lineage>
        <taxon>Eukaryota</taxon>
        <taxon>Metazoa</taxon>
        <taxon>Ecdysozoa</taxon>
        <taxon>Tardigrada</taxon>
        <taxon>Eutardigrada</taxon>
        <taxon>Parachela</taxon>
        <taxon>Hypsibioidea</taxon>
        <taxon>Hypsibiidae</taxon>
        <taxon>Hypsibius</taxon>
    </lineage>
</organism>
<dbReference type="OrthoDB" id="10042731at2759"/>
<evidence type="ECO:0000313" key="2">
    <source>
        <dbReference type="Proteomes" id="UP000192578"/>
    </source>
</evidence>
<dbReference type="EMBL" id="MTYJ01000559">
    <property type="protein sequence ID" value="OWA55153.1"/>
    <property type="molecule type" value="Genomic_DNA"/>
</dbReference>
<dbReference type="AlphaFoldDB" id="A0A9X6NLN4"/>
<gene>
    <name evidence="1" type="ORF">BV898_19540</name>
</gene>
<accession>A0A9X6NLN4</accession>
<sequence>MAVVFVTLIARVPYIILNYLPQRIVEKMNADVFTAAGFMTYLQHFTSPLIYLIFWVDYRKAVWRACRQLTLLIAFTKKCHYHSLTTARTDPRGISATRKTNTFTNNFSTTTV</sequence>
<protein>
    <submittedName>
        <fullName evidence="1">Uncharacterized protein</fullName>
    </submittedName>
</protein>
<name>A0A9X6NLN4_HYPEX</name>
<dbReference type="Proteomes" id="UP000192578">
    <property type="component" value="Unassembled WGS sequence"/>
</dbReference>
<proteinExistence type="predicted"/>
<reference evidence="2" key="1">
    <citation type="submission" date="2017-01" db="EMBL/GenBank/DDBJ databases">
        <title>Comparative genomics of anhydrobiosis in the tardigrade Hypsibius dujardini.</title>
        <authorList>
            <person name="Yoshida Y."/>
            <person name="Koutsovoulos G."/>
            <person name="Laetsch D."/>
            <person name="Stevens L."/>
            <person name="Kumar S."/>
            <person name="Horikawa D."/>
            <person name="Ishino K."/>
            <person name="Komine S."/>
            <person name="Tomita M."/>
            <person name="Blaxter M."/>
            <person name="Arakawa K."/>
        </authorList>
    </citation>
    <scope>NUCLEOTIDE SEQUENCE [LARGE SCALE GENOMIC DNA]</scope>
    <source>
        <strain evidence="2">Z151</strain>
    </source>
</reference>
<keyword evidence="2" id="KW-1185">Reference proteome</keyword>
<evidence type="ECO:0000313" key="1">
    <source>
        <dbReference type="EMBL" id="OWA55153.1"/>
    </source>
</evidence>
<dbReference type="SUPFAM" id="SSF81321">
    <property type="entry name" value="Family A G protein-coupled receptor-like"/>
    <property type="match status" value="1"/>
</dbReference>
<comment type="caution">
    <text evidence="1">The sequence shown here is derived from an EMBL/GenBank/DDBJ whole genome shotgun (WGS) entry which is preliminary data.</text>
</comment>
<dbReference type="Gene3D" id="1.20.1070.10">
    <property type="entry name" value="Rhodopsin 7-helix transmembrane proteins"/>
    <property type="match status" value="1"/>
</dbReference>